<dbReference type="OrthoDB" id="440781at2759"/>
<feature type="compositionally biased region" description="Polar residues" evidence="1">
    <location>
        <begin position="111"/>
        <end position="120"/>
    </location>
</feature>
<comment type="caution">
    <text evidence="2">The sequence shown here is derived from an EMBL/GenBank/DDBJ whole genome shotgun (WGS) entry which is preliminary data.</text>
</comment>
<proteinExistence type="predicted"/>
<protein>
    <submittedName>
        <fullName evidence="2">Uncharacterized protein</fullName>
    </submittedName>
</protein>
<evidence type="ECO:0000256" key="1">
    <source>
        <dbReference type="SAM" id="MobiDB-lite"/>
    </source>
</evidence>
<accession>A0A8T2NVR2</accession>
<feature type="region of interest" description="Disordered" evidence="1">
    <location>
        <begin position="40"/>
        <end position="122"/>
    </location>
</feature>
<sequence>MGFVWASGSATQKTVLQIAQVQMVAARWWRLGARCHSRSLEMPRLQKKPPRGQGRPRTSRGRRAEVVNSKLNHSALSPRGRRRAERSGVTRDTPLDDRSPGTPSPRGPKPNTDTKITNHGPSDCCYKQQQWRMQVQKSESEILIPHLALTAPGAGVTEQLWNGIINTQNWQRLSPIDREPLVYHMESGVRRHSSSGTPPEGFFEVTVEDVKKRLAQLQSGR</sequence>
<organism evidence="2 3">
    <name type="scientific">Albula glossodonta</name>
    <name type="common">roundjaw bonefish</name>
    <dbReference type="NCBI Taxonomy" id="121402"/>
    <lineage>
        <taxon>Eukaryota</taxon>
        <taxon>Metazoa</taxon>
        <taxon>Chordata</taxon>
        <taxon>Craniata</taxon>
        <taxon>Vertebrata</taxon>
        <taxon>Euteleostomi</taxon>
        <taxon>Actinopterygii</taxon>
        <taxon>Neopterygii</taxon>
        <taxon>Teleostei</taxon>
        <taxon>Albuliformes</taxon>
        <taxon>Albulidae</taxon>
        <taxon>Albula</taxon>
    </lineage>
</organism>
<dbReference type="EMBL" id="JAFBMS010000043">
    <property type="protein sequence ID" value="KAG9340477.1"/>
    <property type="molecule type" value="Genomic_DNA"/>
</dbReference>
<dbReference type="Proteomes" id="UP000824540">
    <property type="component" value="Unassembled WGS sequence"/>
</dbReference>
<evidence type="ECO:0000313" key="2">
    <source>
        <dbReference type="EMBL" id="KAG9340477.1"/>
    </source>
</evidence>
<keyword evidence="3" id="KW-1185">Reference proteome</keyword>
<dbReference type="AlphaFoldDB" id="A0A8T2NVR2"/>
<reference evidence="2" key="1">
    <citation type="thesis" date="2021" institute="BYU ScholarsArchive" country="Provo, UT, USA">
        <title>Applications of and Algorithms for Genome Assembly and Genomic Analyses with an Emphasis on Marine Teleosts.</title>
        <authorList>
            <person name="Pickett B.D."/>
        </authorList>
    </citation>
    <scope>NUCLEOTIDE SEQUENCE</scope>
    <source>
        <strain evidence="2">HI-2016</strain>
    </source>
</reference>
<evidence type="ECO:0000313" key="3">
    <source>
        <dbReference type="Proteomes" id="UP000824540"/>
    </source>
</evidence>
<gene>
    <name evidence="2" type="ORF">JZ751_021590</name>
</gene>
<name>A0A8T2NVR2_9TELE</name>
<feature type="compositionally biased region" description="Basic and acidic residues" evidence="1">
    <location>
        <begin position="85"/>
        <end position="99"/>
    </location>
</feature>